<dbReference type="AlphaFoldDB" id="A0A975K5G4"/>
<feature type="chain" id="PRO_5038067567" evidence="1">
    <location>
        <begin position="28"/>
        <end position="97"/>
    </location>
</feature>
<dbReference type="Proteomes" id="UP000681425">
    <property type="component" value="Chromosome"/>
</dbReference>
<dbReference type="KEGG" id="spph:KFK14_16875"/>
<name>A0A975K5G4_9SPHN</name>
<dbReference type="EMBL" id="CP073910">
    <property type="protein sequence ID" value="QUT04699.1"/>
    <property type="molecule type" value="Genomic_DNA"/>
</dbReference>
<sequence>MNILWKGVTAVLIAGSAMIAASAPAQAHDRYGWRGDNYRGDYYRGDRWRGDRWDRYDRRDWRRDHRRSNWRGDRRRCWNEWRYDRYRHRDVRVRICR</sequence>
<protein>
    <submittedName>
        <fullName evidence="2">Uncharacterized protein</fullName>
    </submittedName>
</protein>
<reference evidence="2" key="1">
    <citation type="submission" date="2021-04" db="EMBL/GenBank/DDBJ databases">
        <title>Isolation of p-tert-butylphenol degrading bacteria Sphingobium phenoxybenzoativorans Tas13 from active sludge.</title>
        <authorList>
            <person name="Li Y."/>
        </authorList>
    </citation>
    <scope>NUCLEOTIDE SEQUENCE</scope>
    <source>
        <strain evidence="2">Tas13</strain>
    </source>
</reference>
<organism evidence="2 3">
    <name type="scientific">Sphingobium phenoxybenzoativorans</name>
    <dbReference type="NCBI Taxonomy" id="1592790"/>
    <lineage>
        <taxon>Bacteria</taxon>
        <taxon>Pseudomonadati</taxon>
        <taxon>Pseudomonadota</taxon>
        <taxon>Alphaproteobacteria</taxon>
        <taxon>Sphingomonadales</taxon>
        <taxon>Sphingomonadaceae</taxon>
        <taxon>Sphingobium</taxon>
    </lineage>
</organism>
<feature type="signal peptide" evidence="1">
    <location>
        <begin position="1"/>
        <end position="27"/>
    </location>
</feature>
<evidence type="ECO:0000313" key="2">
    <source>
        <dbReference type="EMBL" id="QUT04699.1"/>
    </source>
</evidence>
<evidence type="ECO:0000313" key="3">
    <source>
        <dbReference type="Proteomes" id="UP000681425"/>
    </source>
</evidence>
<dbReference type="RefSeq" id="WP_212608469.1">
    <property type="nucleotide sequence ID" value="NZ_CP073910.1"/>
</dbReference>
<keyword evidence="1" id="KW-0732">Signal</keyword>
<gene>
    <name evidence="2" type="ORF">KFK14_16875</name>
</gene>
<keyword evidence="3" id="KW-1185">Reference proteome</keyword>
<evidence type="ECO:0000256" key="1">
    <source>
        <dbReference type="SAM" id="SignalP"/>
    </source>
</evidence>
<accession>A0A975K5G4</accession>
<proteinExistence type="predicted"/>